<evidence type="ECO:0000313" key="4">
    <source>
        <dbReference type="Proteomes" id="UP000053558"/>
    </source>
</evidence>
<organism evidence="3 4">
    <name type="scientific">Coniophora puteana (strain RWD-64-598)</name>
    <name type="common">Brown rot fungus</name>
    <dbReference type="NCBI Taxonomy" id="741705"/>
    <lineage>
        <taxon>Eukaryota</taxon>
        <taxon>Fungi</taxon>
        <taxon>Dikarya</taxon>
        <taxon>Basidiomycota</taxon>
        <taxon>Agaricomycotina</taxon>
        <taxon>Agaricomycetes</taxon>
        <taxon>Agaricomycetidae</taxon>
        <taxon>Boletales</taxon>
        <taxon>Coniophorineae</taxon>
        <taxon>Coniophoraceae</taxon>
        <taxon>Coniophora</taxon>
    </lineage>
</organism>
<evidence type="ECO:0000259" key="2">
    <source>
        <dbReference type="Pfam" id="PF20151"/>
    </source>
</evidence>
<comment type="caution">
    <text evidence="3">The sequence shown here is derived from an EMBL/GenBank/DDBJ whole genome shotgun (WGS) entry which is preliminary data.</text>
</comment>
<dbReference type="RefSeq" id="XP_007772422.1">
    <property type="nucleotide sequence ID" value="XM_007774232.1"/>
</dbReference>
<accession>A0A5M3MER2</accession>
<feature type="domain" description="DUF6533" evidence="2">
    <location>
        <begin position="23"/>
        <end position="62"/>
    </location>
</feature>
<keyword evidence="1" id="KW-1133">Transmembrane helix</keyword>
<sequence length="188" mass="21465">MPDIPSSSAEVFHDFIFFQVEDYVVASVATLVVYDYVLCLSQEVDLIWKHKLSWVTWCYACVSYTITRNGASLRIFPIEVFDGSGSMLWGMLEMGWINILEAALQVKEVVLMGIPYCKTFGPTSPPGWLDQVASGIVVGFEIILFIMLAYRSIWHFLEQRSNDSTSQFNSIAQHLFQQGLLYIAWWVL</sequence>
<dbReference type="Pfam" id="PF20151">
    <property type="entry name" value="DUF6533"/>
    <property type="match status" value="1"/>
</dbReference>
<dbReference type="GeneID" id="19209438"/>
<feature type="transmembrane region" description="Helical" evidence="1">
    <location>
        <begin position="132"/>
        <end position="150"/>
    </location>
</feature>
<reference evidence="4" key="1">
    <citation type="journal article" date="2012" name="Science">
        <title>The Paleozoic origin of enzymatic lignin decomposition reconstructed from 31 fungal genomes.</title>
        <authorList>
            <person name="Floudas D."/>
            <person name="Binder M."/>
            <person name="Riley R."/>
            <person name="Barry K."/>
            <person name="Blanchette R.A."/>
            <person name="Henrissat B."/>
            <person name="Martinez A.T."/>
            <person name="Otillar R."/>
            <person name="Spatafora J.W."/>
            <person name="Yadav J.S."/>
            <person name="Aerts A."/>
            <person name="Benoit I."/>
            <person name="Boyd A."/>
            <person name="Carlson A."/>
            <person name="Copeland A."/>
            <person name="Coutinho P.M."/>
            <person name="de Vries R.P."/>
            <person name="Ferreira P."/>
            <person name="Findley K."/>
            <person name="Foster B."/>
            <person name="Gaskell J."/>
            <person name="Glotzer D."/>
            <person name="Gorecki P."/>
            <person name="Heitman J."/>
            <person name="Hesse C."/>
            <person name="Hori C."/>
            <person name="Igarashi K."/>
            <person name="Jurgens J.A."/>
            <person name="Kallen N."/>
            <person name="Kersten P."/>
            <person name="Kohler A."/>
            <person name="Kuees U."/>
            <person name="Kumar T.K.A."/>
            <person name="Kuo A."/>
            <person name="LaButti K."/>
            <person name="Larrondo L.F."/>
            <person name="Lindquist E."/>
            <person name="Ling A."/>
            <person name="Lombard V."/>
            <person name="Lucas S."/>
            <person name="Lundell T."/>
            <person name="Martin R."/>
            <person name="McLaughlin D.J."/>
            <person name="Morgenstern I."/>
            <person name="Morin E."/>
            <person name="Murat C."/>
            <person name="Nagy L.G."/>
            <person name="Nolan M."/>
            <person name="Ohm R.A."/>
            <person name="Patyshakuliyeva A."/>
            <person name="Rokas A."/>
            <person name="Ruiz-Duenas F.J."/>
            <person name="Sabat G."/>
            <person name="Salamov A."/>
            <person name="Samejima M."/>
            <person name="Schmutz J."/>
            <person name="Slot J.C."/>
            <person name="St John F."/>
            <person name="Stenlid J."/>
            <person name="Sun H."/>
            <person name="Sun S."/>
            <person name="Syed K."/>
            <person name="Tsang A."/>
            <person name="Wiebenga A."/>
            <person name="Young D."/>
            <person name="Pisabarro A."/>
            <person name="Eastwood D.C."/>
            <person name="Martin F."/>
            <person name="Cullen D."/>
            <person name="Grigoriev I.V."/>
            <person name="Hibbett D.S."/>
        </authorList>
    </citation>
    <scope>NUCLEOTIDE SEQUENCE [LARGE SCALE GENOMIC DNA]</scope>
    <source>
        <strain evidence="4">RWD-64-598 SS2</strain>
    </source>
</reference>
<keyword evidence="1" id="KW-0812">Transmembrane</keyword>
<evidence type="ECO:0000256" key="1">
    <source>
        <dbReference type="SAM" id="Phobius"/>
    </source>
</evidence>
<dbReference type="AlphaFoldDB" id="A0A5M3MER2"/>
<keyword evidence="1" id="KW-0472">Membrane</keyword>
<gene>
    <name evidence="3" type="ORF">CONPUDRAFT_75900</name>
</gene>
<keyword evidence="4" id="KW-1185">Reference proteome</keyword>
<dbReference type="KEGG" id="cput:CONPUDRAFT_75900"/>
<dbReference type="Proteomes" id="UP000053558">
    <property type="component" value="Unassembled WGS sequence"/>
</dbReference>
<dbReference type="EMBL" id="JH711584">
    <property type="protein sequence ID" value="EIW77095.1"/>
    <property type="molecule type" value="Genomic_DNA"/>
</dbReference>
<dbReference type="OrthoDB" id="3349377at2759"/>
<proteinExistence type="predicted"/>
<dbReference type="InterPro" id="IPR045340">
    <property type="entry name" value="DUF6533"/>
</dbReference>
<evidence type="ECO:0000313" key="3">
    <source>
        <dbReference type="EMBL" id="EIW77095.1"/>
    </source>
</evidence>
<protein>
    <recommendedName>
        <fullName evidence="2">DUF6533 domain-containing protein</fullName>
    </recommendedName>
</protein>
<name>A0A5M3MER2_CONPW</name>